<organism evidence="2 3">
    <name type="scientific">Paraphotobacterium marinum</name>
    <dbReference type="NCBI Taxonomy" id="1755811"/>
    <lineage>
        <taxon>Bacteria</taxon>
        <taxon>Pseudomonadati</taxon>
        <taxon>Pseudomonadota</taxon>
        <taxon>Gammaproteobacteria</taxon>
        <taxon>Vibrionales</taxon>
        <taxon>Vibrionaceae</taxon>
        <taxon>Paraphotobacterium</taxon>
    </lineage>
</organism>
<keyword evidence="3" id="KW-1185">Reference proteome</keyword>
<keyword evidence="1" id="KW-0175">Coiled coil</keyword>
<feature type="coiled-coil region" evidence="1">
    <location>
        <begin position="133"/>
        <end position="228"/>
    </location>
</feature>
<gene>
    <name evidence="2" type="ORF">CF386_12625</name>
</gene>
<reference evidence="2 3" key="1">
    <citation type="journal article" date="2016" name="Int. J. Syst. Evol. Microbiol.">
        <title>Paraphotobacterium marinum gen. nov., sp. nov., a member of the family Vibrionaceae, isolated from surface seawater.</title>
        <authorList>
            <person name="Huang Z."/>
            <person name="Dong C."/>
            <person name="Shao Z."/>
        </authorList>
    </citation>
    <scope>NUCLEOTIDE SEQUENCE [LARGE SCALE GENOMIC DNA]</scope>
    <source>
        <strain evidence="2 3">NSCS20N07D</strain>
        <plasmid evidence="2 3">p1</plasmid>
    </source>
</reference>
<keyword evidence="2" id="KW-0614">Plasmid</keyword>
<dbReference type="EMBL" id="CP022357">
    <property type="protein sequence ID" value="ASK79894.1"/>
    <property type="molecule type" value="Genomic_DNA"/>
</dbReference>
<geneLocation type="plasmid" evidence="2 3">
    <name>p1</name>
</geneLocation>
<dbReference type="RefSeq" id="WP_089074802.1">
    <property type="nucleotide sequence ID" value="NZ_CBCSAM010000017.1"/>
</dbReference>
<evidence type="ECO:0000256" key="1">
    <source>
        <dbReference type="SAM" id="Coils"/>
    </source>
</evidence>
<proteinExistence type="predicted"/>
<protein>
    <submittedName>
        <fullName evidence="2">Uncharacterized protein</fullName>
    </submittedName>
</protein>
<evidence type="ECO:0000313" key="3">
    <source>
        <dbReference type="Proteomes" id="UP000242175"/>
    </source>
</evidence>
<dbReference type="AlphaFoldDB" id="A0A220VHN3"/>
<accession>A0A220VHN3</accession>
<dbReference type="Proteomes" id="UP000242175">
    <property type="component" value="Plasmid p1"/>
</dbReference>
<dbReference type="OrthoDB" id="9971314at2"/>
<evidence type="ECO:0000313" key="2">
    <source>
        <dbReference type="EMBL" id="ASK79894.1"/>
    </source>
</evidence>
<name>A0A220VHN3_9GAMM</name>
<dbReference type="KEGG" id="pmai:CF386_12625"/>
<sequence length="271" mass="32052">MSNHFSTSDPIKARQEILTSLDKEQNQSEWINVCDCIYRNIPALKEASGRLSNQDIKLSIIGQLGFDSFRSFIESPKEKQGLEWSMNKWNMYKKNYSYICKYPYLRELSLAVSEIQNRVLVFKRFNIDFPDTLEGYQEAIAELERAKEEKKSNTISELKKSLTEANNRLEQQKIAQLRDRDIYQEHHDQRFEEIKALQNKVNELTLKISELTNELSQKDIELAKREAELREFTKRRLQDEAKKKSESKQDNTPQKISWFEHLKGLFFLSKT</sequence>